<reference evidence="15 16" key="1">
    <citation type="submission" date="2015-01" db="EMBL/GenBank/DDBJ databases">
        <title>Evolution of Trichinella species and genotypes.</title>
        <authorList>
            <person name="Korhonen P.K."/>
            <person name="Edoardo P."/>
            <person name="Giuseppe L.R."/>
            <person name="Gasser R.B."/>
        </authorList>
    </citation>
    <scope>NUCLEOTIDE SEQUENCE [LARGE SCALE GENOMIC DNA]</scope>
    <source>
        <strain evidence="15">ISS37</strain>
    </source>
</reference>
<keyword evidence="8" id="KW-0539">Nucleus</keyword>
<keyword evidence="16" id="KW-1185">Reference proteome</keyword>
<dbReference type="InterPro" id="IPR013087">
    <property type="entry name" value="Znf_C2H2_type"/>
</dbReference>
<comment type="subcellular location">
    <subcellularLocation>
        <location evidence="2">Cytoplasm</location>
    </subcellularLocation>
    <subcellularLocation>
        <location evidence="1">Nucleus</location>
    </subcellularLocation>
</comment>
<evidence type="ECO:0000256" key="4">
    <source>
        <dbReference type="ARBA" id="ARBA00022517"/>
    </source>
</evidence>
<dbReference type="GO" id="GO:0008270">
    <property type="term" value="F:zinc ion binding"/>
    <property type="evidence" value="ECO:0007669"/>
    <property type="project" value="UniProtKB-KW"/>
</dbReference>
<feature type="domain" description="C2H2-type" evidence="14">
    <location>
        <begin position="44"/>
        <end position="73"/>
    </location>
</feature>
<accession>A0A0V0S012</accession>
<evidence type="ECO:0000256" key="8">
    <source>
        <dbReference type="ARBA" id="ARBA00023242"/>
    </source>
</evidence>
<protein>
    <recommendedName>
        <fullName evidence="12">Zinc finger protein 593 homolog</fullName>
    </recommendedName>
</protein>
<comment type="caution">
    <text evidence="15">The sequence shown here is derived from an EMBL/GenBank/DDBJ whole genome shotgun (WGS) entry which is preliminary data.</text>
</comment>
<keyword evidence="5" id="KW-0479">Metal-binding</keyword>
<dbReference type="PROSITE" id="PS50157">
    <property type="entry name" value="ZINC_FINGER_C2H2_2"/>
    <property type="match status" value="1"/>
</dbReference>
<dbReference type="InterPro" id="IPR051879">
    <property type="entry name" value="C2H2-ZF_Maturation_Protein"/>
</dbReference>
<evidence type="ECO:0000256" key="11">
    <source>
        <dbReference type="ARBA" id="ARBA00065398"/>
    </source>
</evidence>
<dbReference type="GO" id="GO:0005634">
    <property type="term" value="C:nucleus"/>
    <property type="evidence" value="ECO:0007669"/>
    <property type="project" value="UniProtKB-SubCell"/>
</dbReference>
<dbReference type="InterPro" id="IPR036236">
    <property type="entry name" value="Znf_C2H2_sf"/>
</dbReference>
<gene>
    <name evidence="15" type="primary">Y56A3A.18</name>
    <name evidence="15" type="ORF">T07_4977</name>
</gene>
<dbReference type="GO" id="GO:0043021">
    <property type="term" value="F:ribonucleoprotein complex binding"/>
    <property type="evidence" value="ECO:0007669"/>
    <property type="project" value="UniProtKB-ARBA"/>
</dbReference>
<keyword evidence="6 13" id="KW-0863">Zinc-finger</keyword>
<comment type="similarity">
    <text evidence="9">Belongs to the ZNF593/BUD20 C2H2-type zinc-finger protein family.</text>
</comment>
<evidence type="ECO:0000256" key="3">
    <source>
        <dbReference type="ARBA" id="ARBA00022490"/>
    </source>
</evidence>
<proteinExistence type="inferred from homology"/>
<evidence type="ECO:0000256" key="2">
    <source>
        <dbReference type="ARBA" id="ARBA00004496"/>
    </source>
</evidence>
<dbReference type="FunFam" id="3.30.160.60:FF:000299">
    <property type="entry name" value="Zinc finger protein 593"/>
    <property type="match status" value="1"/>
</dbReference>
<keyword evidence="7" id="KW-0862">Zinc</keyword>
<dbReference type="InterPro" id="IPR022755">
    <property type="entry name" value="Znf_C2H2_jaz"/>
</dbReference>
<evidence type="ECO:0000256" key="5">
    <source>
        <dbReference type="ARBA" id="ARBA00022723"/>
    </source>
</evidence>
<dbReference type="SUPFAM" id="SSF57667">
    <property type="entry name" value="beta-beta-alpha zinc fingers"/>
    <property type="match status" value="1"/>
</dbReference>
<evidence type="ECO:0000256" key="13">
    <source>
        <dbReference type="PROSITE-ProRule" id="PRU00042"/>
    </source>
</evidence>
<dbReference type="AlphaFoldDB" id="A0A0V0S012"/>
<dbReference type="Pfam" id="PF12171">
    <property type="entry name" value="zf-C2H2_jaz"/>
    <property type="match status" value="1"/>
</dbReference>
<dbReference type="EMBL" id="JYDL01000052">
    <property type="protein sequence ID" value="KRX20099.1"/>
    <property type="molecule type" value="Genomic_DNA"/>
</dbReference>
<dbReference type="PANTHER" id="PTHR46095:SF1">
    <property type="entry name" value="ZINC FINGER PROTEIN 593"/>
    <property type="match status" value="1"/>
</dbReference>
<comment type="subunit">
    <text evidence="11">Associates with pre-60S ribosomal particles; released from the pre-60S particle very early in the cytoplasm.</text>
</comment>
<name>A0A0V0S012_9BILA</name>
<evidence type="ECO:0000256" key="9">
    <source>
        <dbReference type="ARBA" id="ARBA00038064"/>
    </source>
</evidence>
<evidence type="ECO:0000256" key="1">
    <source>
        <dbReference type="ARBA" id="ARBA00004123"/>
    </source>
</evidence>
<organism evidence="15 16">
    <name type="scientific">Trichinella nelsoni</name>
    <dbReference type="NCBI Taxonomy" id="6336"/>
    <lineage>
        <taxon>Eukaryota</taxon>
        <taxon>Metazoa</taxon>
        <taxon>Ecdysozoa</taxon>
        <taxon>Nematoda</taxon>
        <taxon>Enoplea</taxon>
        <taxon>Dorylaimia</taxon>
        <taxon>Trichinellida</taxon>
        <taxon>Trichinellidae</taxon>
        <taxon>Trichinella</taxon>
    </lineage>
</organism>
<dbReference type="PROSITE" id="PS00028">
    <property type="entry name" value="ZINC_FINGER_C2H2_1"/>
    <property type="match status" value="1"/>
</dbReference>
<evidence type="ECO:0000256" key="12">
    <source>
        <dbReference type="ARBA" id="ARBA00068297"/>
    </source>
</evidence>
<comment type="function">
    <text evidence="10">Involved in pre-60S ribosomal particles maturation by promoting the nuclear export of the 60S ribosome.</text>
</comment>
<dbReference type="PANTHER" id="PTHR46095">
    <property type="entry name" value="ZINC FINGER PROTEIN 593"/>
    <property type="match status" value="1"/>
</dbReference>
<evidence type="ECO:0000256" key="10">
    <source>
        <dbReference type="ARBA" id="ARBA00057732"/>
    </source>
</evidence>
<evidence type="ECO:0000313" key="15">
    <source>
        <dbReference type="EMBL" id="KRX20099.1"/>
    </source>
</evidence>
<evidence type="ECO:0000256" key="7">
    <source>
        <dbReference type="ARBA" id="ARBA00022833"/>
    </source>
</evidence>
<dbReference type="Proteomes" id="UP000054630">
    <property type="component" value="Unassembled WGS sequence"/>
</dbReference>
<keyword evidence="3" id="KW-0963">Cytoplasm</keyword>
<dbReference type="GO" id="GO:0005737">
    <property type="term" value="C:cytoplasm"/>
    <property type="evidence" value="ECO:0007669"/>
    <property type="project" value="UniProtKB-SubCell"/>
</dbReference>
<keyword evidence="4" id="KW-0690">Ribosome biogenesis</keyword>
<dbReference type="GO" id="GO:0042254">
    <property type="term" value="P:ribosome biogenesis"/>
    <property type="evidence" value="ECO:0007669"/>
    <property type="project" value="UniProtKB-KW"/>
</dbReference>
<sequence length="101" mass="11801">MTKKQKTRKRKFKDMDQIHDEFEKNKKEVKRITPDPDLPGEGQYPCIGCDRHFTSQSVLLEHCRSKAHKRRMKELKFSTKYTQKEAEAAGGLGTYTALNKK</sequence>
<evidence type="ECO:0000313" key="16">
    <source>
        <dbReference type="Proteomes" id="UP000054630"/>
    </source>
</evidence>
<evidence type="ECO:0000256" key="6">
    <source>
        <dbReference type="ARBA" id="ARBA00022771"/>
    </source>
</evidence>
<dbReference type="OrthoDB" id="438179at2759"/>
<dbReference type="Gene3D" id="3.30.160.60">
    <property type="entry name" value="Classic Zinc Finger"/>
    <property type="match status" value="1"/>
</dbReference>
<evidence type="ECO:0000259" key="14">
    <source>
        <dbReference type="PROSITE" id="PS50157"/>
    </source>
</evidence>